<protein>
    <submittedName>
        <fullName evidence="3">M23 family metallopeptidase</fullName>
    </submittedName>
</protein>
<dbReference type="InterPro" id="IPR011055">
    <property type="entry name" value="Dup_hybrid_motif"/>
</dbReference>
<dbReference type="Pfam" id="PF01551">
    <property type="entry name" value="Peptidase_M23"/>
    <property type="match status" value="1"/>
</dbReference>
<evidence type="ECO:0000259" key="2">
    <source>
        <dbReference type="Pfam" id="PF01551"/>
    </source>
</evidence>
<dbReference type="Proteomes" id="UP000611723">
    <property type="component" value="Unassembled WGS sequence"/>
</dbReference>
<keyword evidence="4" id="KW-1185">Reference proteome</keyword>
<dbReference type="SUPFAM" id="SSF51261">
    <property type="entry name" value="Duplicated hybrid motif"/>
    <property type="match status" value="1"/>
</dbReference>
<gene>
    <name evidence="3" type="ORF">JKA74_12370</name>
</gene>
<evidence type="ECO:0000256" key="1">
    <source>
        <dbReference type="SAM" id="SignalP"/>
    </source>
</evidence>
<accession>A0A934WZT0</accession>
<dbReference type="InterPro" id="IPR016047">
    <property type="entry name" value="M23ase_b-sheet_dom"/>
</dbReference>
<feature type="domain" description="M23ase beta-sheet core" evidence="2">
    <location>
        <begin position="145"/>
        <end position="242"/>
    </location>
</feature>
<evidence type="ECO:0000313" key="4">
    <source>
        <dbReference type="Proteomes" id="UP000611723"/>
    </source>
</evidence>
<name>A0A934WZT0_9BACT</name>
<keyword evidence="1" id="KW-0732">Signal</keyword>
<dbReference type="AlphaFoldDB" id="A0A934WZT0"/>
<dbReference type="GO" id="GO:0004222">
    <property type="term" value="F:metalloendopeptidase activity"/>
    <property type="evidence" value="ECO:0007669"/>
    <property type="project" value="TreeGrafter"/>
</dbReference>
<dbReference type="EMBL" id="JAEQBW010000005">
    <property type="protein sequence ID" value="MBK6265830.1"/>
    <property type="molecule type" value="Genomic_DNA"/>
</dbReference>
<dbReference type="Gene3D" id="2.70.70.10">
    <property type="entry name" value="Glucose Permease (Domain IIA)"/>
    <property type="match status" value="1"/>
</dbReference>
<proteinExistence type="predicted"/>
<reference evidence="3" key="1">
    <citation type="submission" date="2021-01" db="EMBL/GenBank/DDBJ databases">
        <title>Marivirga aurantiaca sp. nov., isolated from intertidal surface sediments.</title>
        <authorList>
            <person name="Zhang M."/>
        </authorList>
    </citation>
    <scope>NUCLEOTIDE SEQUENCE</scope>
    <source>
        <strain evidence="3">S37H4</strain>
    </source>
</reference>
<dbReference type="RefSeq" id="WP_201431508.1">
    <property type="nucleotide sequence ID" value="NZ_JAEQBW010000005.1"/>
</dbReference>
<dbReference type="PANTHER" id="PTHR21666">
    <property type="entry name" value="PEPTIDASE-RELATED"/>
    <property type="match status" value="1"/>
</dbReference>
<feature type="signal peptide" evidence="1">
    <location>
        <begin position="1"/>
        <end position="23"/>
    </location>
</feature>
<feature type="chain" id="PRO_5037850988" evidence="1">
    <location>
        <begin position="24"/>
        <end position="382"/>
    </location>
</feature>
<dbReference type="CDD" id="cd12797">
    <property type="entry name" value="M23_peptidase"/>
    <property type="match status" value="1"/>
</dbReference>
<organism evidence="3 4">
    <name type="scientific">Marivirga aurantiaca</name>
    <dbReference type="NCBI Taxonomy" id="2802615"/>
    <lineage>
        <taxon>Bacteria</taxon>
        <taxon>Pseudomonadati</taxon>
        <taxon>Bacteroidota</taxon>
        <taxon>Cytophagia</taxon>
        <taxon>Cytophagales</taxon>
        <taxon>Marivirgaceae</taxon>
        <taxon>Marivirga</taxon>
    </lineage>
</organism>
<evidence type="ECO:0000313" key="3">
    <source>
        <dbReference type="EMBL" id="MBK6265830.1"/>
    </source>
</evidence>
<dbReference type="PANTHER" id="PTHR21666:SF270">
    <property type="entry name" value="MUREIN HYDROLASE ACTIVATOR ENVC"/>
    <property type="match status" value="1"/>
</dbReference>
<dbReference type="InterPro" id="IPR050570">
    <property type="entry name" value="Cell_wall_metabolism_enzyme"/>
</dbReference>
<comment type="caution">
    <text evidence="3">The sequence shown here is derived from an EMBL/GenBank/DDBJ whole genome shotgun (WGS) entry which is preliminary data.</text>
</comment>
<sequence>MKKHFCKANILVLLLLTTSFLKAQDVPLKIYQEKTEDGYIFYADNSAMVPYSIQLNFKELVNLKPDKNLKGYIAVAPAKTTKKEILRLIKGKEGNTSFDFNYIFSIGDPNLKPDEDFAYWFPYAHGNKEKVAQGNNGSGTHKGINAIDFNLQIGEAIHAARGGLVIEVKEDSNIGGNDPKFEKYGNFIRVYHTDGTIADYVHLQQNGSLVRKGDKVNAGDKIGYSGNTGWSSGPHLHFMVTYSKDFHSISLPVKFLNYDGKKVMPLEGNSYYAFHKGKPEFEVETKENFIESVYENRTEKSTKKDNIEITSDSYDEYTLIYVDNGFNRSISGKLFVQVQNMESTKELPYEFEVPAKTKLYLLALKPTNTSAKFGYQLSAEFK</sequence>